<comment type="caution">
    <text evidence="1">The sequence shown here is derived from an EMBL/GenBank/DDBJ whole genome shotgun (WGS) entry which is preliminary data.</text>
</comment>
<proteinExistence type="predicted"/>
<dbReference type="AlphaFoldDB" id="A0A4R3NSC8"/>
<gene>
    <name evidence="1" type="ORF">EC835_101737</name>
</gene>
<dbReference type="Proteomes" id="UP000295055">
    <property type="component" value="Unassembled WGS sequence"/>
</dbReference>
<dbReference type="EMBL" id="SMAS01000001">
    <property type="protein sequence ID" value="TCT38714.1"/>
    <property type="molecule type" value="Genomic_DNA"/>
</dbReference>
<dbReference type="RefSeq" id="WP_165906925.1">
    <property type="nucleotide sequence ID" value="NZ_SMAS01000001.1"/>
</dbReference>
<evidence type="ECO:0000313" key="2">
    <source>
        <dbReference type="Proteomes" id="UP000295055"/>
    </source>
</evidence>
<name>A0A4R3NSC8_9GAMM</name>
<accession>A0A4R3NSC8</accession>
<evidence type="ECO:0000313" key="1">
    <source>
        <dbReference type="EMBL" id="TCT38714.1"/>
    </source>
</evidence>
<organism evidence="1 2">
    <name type="scientific">Providencia alcalifaciens</name>
    <dbReference type="NCBI Taxonomy" id="126385"/>
    <lineage>
        <taxon>Bacteria</taxon>
        <taxon>Pseudomonadati</taxon>
        <taxon>Pseudomonadota</taxon>
        <taxon>Gammaproteobacteria</taxon>
        <taxon>Enterobacterales</taxon>
        <taxon>Morganellaceae</taxon>
        <taxon>Providencia</taxon>
    </lineage>
</organism>
<sequence>MPVFNPIEMIAEAMMSSISMIATPVEYLLYSGKITEIFMMSVFYIQP</sequence>
<protein>
    <submittedName>
        <fullName evidence="1">Uncharacterized protein</fullName>
    </submittedName>
</protein>
<reference evidence="1 2" key="1">
    <citation type="submission" date="2019-03" db="EMBL/GenBank/DDBJ databases">
        <title>Genomic analyses of the natural microbiome of Caenorhabditis elegans.</title>
        <authorList>
            <person name="Samuel B."/>
        </authorList>
    </citation>
    <scope>NUCLEOTIDE SEQUENCE [LARGE SCALE GENOMIC DNA]</scope>
    <source>
        <strain evidence="1 2">JUb102</strain>
    </source>
</reference>